<feature type="compositionally biased region" description="Basic and acidic residues" evidence="1">
    <location>
        <begin position="165"/>
        <end position="176"/>
    </location>
</feature>
<reference evidence="2 3" key="1">
    <citation type="submission" date="2016-07" db="EMBL/GenBank/DDBJ databases">
        <title>Draft genome of the white-rot fungus Obba rivulosa 3A-2.</title>
        <authorList>
            <consortium name="DOE Joint Genome Institute"/>
            <person name="Miettinen O."/>
            <person name="Riley R."/>
            <person name="Acob R."/>
            <person name="Barry K."/>
            <person name="Cullen D."/>
            <person name="De Vries R."/>
            <person name="Hainaut M."/>
            <person name="Hatakka A."/>
            <person name="Henrissat B."/>
            <person name="Hilden K."/>
            <person name="Kuo R."/>
            <person name="Labutti K."/>
            <person name="Lipzen A."/>
            <person name="Makela M.R."/>
            <person name="Sandor L."/>
            <person name="Spatafora J.W."/>
            <person name="Grigoriev I.V."/>
            <person name="Hibbett D.S."/>
        </authorList>
    </citation>
    <scope>NUCLEOTIDE SEQUENCE [LARGE SCALE GENOMIC DNA]</scope>
    <source>
        <strain evidence="2 3">3A-2</strain>
    </source>
</reference>
<evidence type="ECO:0000256" key="1">
    <source>
        <dbReference type="SAM" id="MobiDB-lite"/>
    </source>
</evidence>
<dbReference type="AlphaFoldDB" id="A0A8E2DKX5"/>
<protein>
    <submittedName>
        <fullName evidence="2">Uncharacterized protein</fullName>
    </submittedName>
</protein>
<feature type="region of interest" description="Disordered" evidence="1">
    <location>
        <begin position="156"/>
        <end position="176"/>
    </location>
</feature>
<proteinExistence type="predicted"/>
<organism evidence="2 3">
    <name type="scientific">Obba rivulosa</name>
    <dbReference type="NCBI Taxonomy" id="1052685"/>
    <lineage>
        <taxon>Eukaryota</taxon>
        <taxon>Fungi</taxon>
        <taxon>Dikarya</taxon>
        <taxon>Basidiomycota</taxon>
        <taxon>Agaricomycotina</taxon>
        <taxon>Agaricomycetes</taxon>
        <taxon>Polyporales</taxon>
        <taxon>Gelatoporiaceae</taxon>
        <taxon>Obba</taxon>
    </lineage>
</organism>
<dbReference type="Proteomes" id="UP000250043">
    <property type="component" value="Unassembled WGS sequence"/>
</dbReference>
<dbReference type="EMBL" id="KV722430">
    <property type="protein sequence ID" value="OCH89289.1"/>
    <property type="molecule type" value="Genomic_DNA"/>
</dbReference>
<evidence type="ECO:0000313" key="2">
    <source>
        <dbReference type="EMBL" id="OCH89289.1"/>
    </source>
</evidence>
<keyword evidence="3" id="KW-1185">Reference proteome</keyword>
<name>A0A8E2DKX5_9APHY</name>
<evidence type="ECO:0000313" key="3">
    <source>
        <dbReference type="Proteomes" id="UP000250043"/>
    </source>
</evidence>
<accession>A0A8E2DKX5</accession>
<sequence length="176" mass="19191">MLCQINCQALYVAINQNSHTCVPTGEGRGASDQAGLNCWAPWSFMNVGWIYTRAPSIRARHLRTKAIRCCLLAGTNYASPQRTGTRSWEYQGPECICRRVLVAGERLCLGRPRPGCVAQTRRCQQGDYVSPVQDESSDLAKPPGRFGASAVVKCPRAGQSGRGCVRSEDGKEERGG</sequence>
<gene>
    <name evidence="2" type="ORF">OBBRIDRAFT_29912</name>
</gene>